<keyword evidence="4" id="KW-1185">Reference proteome</keyword>
<sequence length="226" mass="24485">MRFQLVLVAAFAGVGLAAPNTIEKRLVERFEPPIVPRGCPGGGAGHAASASASSAALSATKSRYEWLFDVEAERKLMKLGTVKQKDPIAAKTTSIGSRAFGATSVMTINASILNKMPSDVGRDYEQLYPNNSLKYEEEPRVRKSDVNSACLRRGGRTDSLSCDEHDVARQHSSRSSMYARARALVDEATRKDSPSWPGMTAALREINSGNPNDENCVTQARKVVDP</sequence>
<evidence type="ECO:0000256" key="2">
    <source>
        <dbReference type="SAM" id="SignalP"/>
    </source>
</evidence>
<dbReference type="AlphaFoldDB" id="A0A166MH05"/>
<evidence type="ECO:0000313" key="4">
    <source>
        <dbReference type="Proteomes" id="UP000077266"/>
    </source>
</evidence>
<organism evidence="3 4">
    <name type="scientific">Exidia glandulosa HHB12029</name>
    <dbReference type="NCBI Taxonomy" id="1314781"/>
    <lineage>
        <taxon>Eukaryota</taxon>
        <taxon>Fungi</taxon>
        <taxon>Dikarya</taxon>
        <taxon>Basidiomycota</taxon>
        <taxon>Agaricomycotina</taxon>
        <taxon>Agaricomycetes</taxon>
        <taxon>Auriculariales</taxon>
        <taxon>Exidiaceae</taxon>
        <taxon>Exidia</taxon>
    </lineage>
</organism>
<proteinExistence type="predicted"/>
<feature type="compositionally biased region" description="Polar residues" evidence="1">
    <location>
        <begin position="207"/>
        <end position="218"/>
    </location>
</feature>
<evidence type="ECO:0000313" key="3">
    <source>
        <dbReference type="EMBL" id="KZV78022.1"/>
    </source>
</evidence>
<evidence type="ECO:0000256" key="1">
    <source>
        <dbReference type="SAM" id="MobiDB-lite"/>
    </source>
</evidence>
<protein>
    <submittedName>
        <fullName evidence="3">Uncharacterized protein</fullName>
    </submittedName>
</protein>
<keyword evidence="2" id="KW-0732">Signal</keyword>
<dbReference type="Proteomes" id="UP000077266">
    <property type="component" value="Unassembled WGS sequence"/>
</dbReference>
<name>A0A166MH05_EXIGL</name>
<feature type="chain" id="PRO_5007877359" evidence="2">
    <location>
        <begin position="18"/>
        <end position="226"/>
    </location>
</feature>
<feature type="signal peptide" evidence="2">
    <location>
        <begin position="1"/>
        <end position="17"/>
    </location>
</feature>
<dbReference type="InParanoid" id="A0A166MH05"/>
<gene>
    <name evidence="3" type="ORF">EXIGLDRAFT_693033</name>
</gene>
<accession>A0A166MH05</accession>
<feature type="region of interest" description="Disordered" evidence="1">
    <location>
        <begin position="205"/>
        <end position="226"/>
    </location>
</feature>
<reference evidence="3 4" key="1">
    <citation type="journal article" date="2016" name="Mol. Biol. Evol.">
        <title>Comparative Genomics of Early-Diverging Mushroom-Forming Fungi Provides Insights into the Origins of Lignocellulose Decay Capabilities.</title>
        <authorList>
            <person name="Nagy L.G."/>
            <person name="Riley R."/>
            <person name="Tritt A."/>
            <person name="Adam C."/>
            <person name="Daum C."/>
            <person name="Floudas D."/>
            <person name="Sun H."/>
            <person name="Yadav J.S."/>
            <person name="Pangilinan J."/>
            <person name="Larsson K.H."/>
            <person name="Matsuura K."/>
            <person name="Barry K."/>
            <person name="Labutti K."/>
            <person name="Kuo R."/>
            <person name="Ohm R.A."/>
            <person name="Bhattacharya S.S."/>
            <person name="Shirouzu T."/>
            <person name="Yoshinaga Y."/>
            <person name="Martin F.M."/>
            <person name="Grigoriev I.V."/>
            <person name="Hibbett D.S."/>
        </authorList>
    </citation>
    <scope>NUCLEOTIDE SEQUENCE [LARGE SCALE GENOMIC DNA]</scope>
    <source>
        <strain evidence="3 4">HHB12029</strain>
    </source>
</reference>
<dbReference type="EMBL" id="KV427208">
    <property type="protein sequence ID" value="KZV78022.1"/>
    <property type="molecule type" value="Genomic_DNA"/>
</dbReference>